<dbReference type="AlphaFoldDB" id="L1JT68"/>
<reference evidence="2 4" key="1">
    <citation type="journal article" date="2012" name="Nature">
        <title>Algal genomes reveal evolutionary mosaicism and the fate of nucleomorphs.</title>
        <authorList>
            <consortium name="DOE Joint Genome Institute"/>
            <person name="Curtis B.A."/>
            <person name="Tanifuji G."/>
            <person name="Burki F."/>
            <person name="Gruber A."/>
            <person name="Irimia M."/>
            <person name="Maruyama S."/>
            <person name="Arias M.C."/>
            <person name="Ball S.G."/>
            <person name="Gile G.H."/>
            <person name="Hirakawa Y."/>
            <person name="Hopkins J.F."/>
            <person name="Kuo A."/>
            <person name="Rensing S.A."/>
            <person name="Schmutz J."/>
            <person name="Symeonidi A."/>
            <person name="Elias M."/>
            <person name="Eveleigh R.J."/>
            <person name="Herman E.K."/>
            <person name="Klute M.J."/>
            <person name="Nakayama T."/>
            <person name="Obornik M."/>
            <person name="Reyes-Prieto A."/>
            <person name="Armbrust E.V."/>
            <person name="Aves S.J."/>
            <person name="Beiko R.G."/>
            <person name="Coutinho P."/>
            <person name="Dacks J.B."/>
            <person name="Durnford D.G."/>
            <person name="Fast N.M."/>
            <person name="Green B.R."/>
            <person name="Grisdale C.J."/>
            <person name="Hempel F."/>
            <person name="Henrissat B."/>
            <person name="Hoppner M.P."/>
            <person name="Ishida K."/>
            <person name="Kim E."/>
            <person name="Koreny L."/>
            <person name="Kroth P.G."/>
            <person name="Liu Y."/>
            <person name="Malik S.B."/>
            <person name="Maier U.G."/>
            <person name="McRose D."/>
            <person name="Mock T."/>
            <person name="Neilson J.A."/>
            <person name="Onodera N.T."/>
            <person name="Poole A.M."/>
            <person name="Pritham E.J."/>
            <person name="Richards T.A."/>
            <person name="Rocap G."/>
            <person name="Roy S.W."/>
            <person name="Sarai C."/>
            <person name="Schaack S."/>
            <person name="Shirato S."/>
            <person name="Slamovits C.H."/>
            <person name="Spencer D.F."/>
            <person name="Suzuki S."/>
            <person name="Worden A.Z."/>
            <person name="Zauner S."/>
            <person name="Barry K."/>
            <person name="Bell C."/>
            <person name="Bharti A.K."/>
            <person name="Crow J.A."/>
            <person name="Grimwood J."/>
            <person name="Kramer R."/>
            <person name="Lindquist E."/>
            <person name="Lucas S."/>
            <person name="Salamov A."/>
            <person name="McFadden G.I."/>
            <person name="Lane C.E."/>
            <person name="Keeling P.J."/>
            <person name="Gray M.W."/>
            <person name="Grigoriev I.V."/>
            <person name="Archibald J.M."/>
        </authorList>
    </citation>
    <scope>NUCLEOTIDE SEQUENCE</scope>
    <source>
        <strain evidence="2 4">CCMP2712</strain>
    </source>
</reference>
<evidence type="ECO:0000259" key="1">
    <source>
        <dbReference type="Pfam" id="PF10551"/>
    </source>
</evidence>
<dbReference type="PaxDb" id="55529-EKX51509"/>
<dbReference type="InterPro" id="IPR018289">
    <property type="entry name" value="MULE_transposase_dom"/>
</dbReference>
<accession>L1JT68</accession>
<reference evidence="3" key="3">
    <citation type="submission" date="2016-03" db="UniProtKB">
        <authorList>
            <consortium name="EnsemblProtists"/>
        </authorList>
    </citation>
    <scope>IDENTIFICATION</scope>
</reference>
<dbReference type="Pfam" id="PF10551">
    <property type="entry name" value="MULE"/>
    <property type="match status" value="1"/>
</dbReference>
<dbReference type="Proteomes" id="UP000011087">
    <property type="component" value="Unassembled WGS sequence"/>
</dbReference>
<dbReference type="EMBL" id="JH992975">
    <property type="protein sequence ID" value="EKX51509.1"/>
    <property type="molecule type" value="Genomic_DNA"/>
</dbReference>
<feature type="domain" description="MULE transposase" evidence="1">
    <location>
        <begin position="10"/>
        <end position="52"/>
    </location>
</feature>
<dbReference type="HOGENOM" id="CLU_2565449_0_0_1"/>
<sequence>MWDQLKATGLNEWLSRDSGPLTIISDRGKAILAGVRRAMPEADIIFCCFHLLCNINQHCKEHRAPCLTTNGKGTCPATQPFF</sequence>
<protein>
    <recommendedName>
        <fullName evidence="1">MULE transposase domain-containing protein</fullName>
    </recommendedName>
</protein>
<dbReference type="KEGG" id="gtt:GUITHDRAFT_150925"/>
<organism evidence="2">
    <name type="scientific">Guillardia theta (strain CCMP2712)</name>
    <name type="common">Cryptophyte</name>
    <dbReference type="NCBI Taxonomy" id="905079"/>
    <lineage>
        <taxon>Eukaryota</taxon>
        <taxon>Cryptophyceae</taxon>
        <taxon>Pyrenomonadales</taxon>
        <taxon>Geminigeraceae</taxon>
        <taxon>Guillardia</taxon>
    </lineage>
</organism>
<evidence type="ECO:0000313" key="3">
    <source>
        <dbReference type="EnsemblProtists" id="EKX51509"/>
    </source>
</evidence>
<keyword evidence="4" id="KW-1185">Reference proteome</keyword>
<gene>
    <name evidence="2" type="ORF">GUITHDRAFT_150925</name>
</gene>
<dbReference type="GeneID" id="17308163"/>
<reference evidence="4" key="2">
    <citation type="submission" date="2012-11" db="EMBL/GenBank/DDBJ databases">
        <authorList>
            <person name="Kuo A."/>
            <person name="Curtis B.A."/>
            <person name="Tanifuji G."/>
            <person name="Burki F."/>
            <person name="Gruber A."/>
            <person name="Irimia M."/>
            <person name="Maruyama S."/>
            <person name="Arias M.C."/>
            <person name="Ball S.G."/>
            <person name="Gile G.H."/>
            <person name="Hirakawa Y."/>
            <person name="Hopkins J.F."/>
            <person name="Rensing S.A."/>
            <person name="Schmutz J."/>
            <person name="Symeonidi A."/>
            <person name="Elias M."/>
            <person name="Eveleigh R.J."/>
            <person name="Herman E.K."/>
            <person name="Klute M.J."/>
            <person name="Nakayama T."/>
            <person name="Obornik M."/>
            <person name="Reyes-Prieto A."/>
            <person name="Armbrust E.V."/>
            <person name="Aves S.J."/>
            <person name="Beiko R.G."/>
            <person name="Coutinho P."/>
            <person name="Dacks J.B."/>
            <person name="Durnford D.G."/>
            <person name="Fast N.M."/>
            <person name="Green B.R."/>
            <person name="Grisdale C."/>
            <person name="Hempe F."/>
            <person name="Henrissat B."/>
            <person name="Hoppner M.P."/>
            <person name="Ishida K.-I."/>
            <person name="Kim E."/>
            <person name="Koreny L."/>
            <person name="Kroth P.G."/>
            <person name="Liu Y."/>
            <person name="Malik S.-B."/>
            <person name="Maier U.G."/>
            <person name="McRose D."/>
            <person name="Mock T."/>
            <person name="Neilson J.A."/>
            <person name="Onodera N.T."/>
            <person name="Poole A.M."/>
            <person name="Pritham E.J."/>
            <person name="Richards T.A."/>
            <person name="Rocap G."/>
            <person name="Roy S.W."/>
            <person name="Sarai C."/>
            <person name="Schaack S."/>
            <person name="Shirato S."/>
            <person name="Slamovits C.H."/>
            <person name="Spencer D.F."/>
            <person name="Suzuki S."/>
            <person name="Worden A.Z."/>
            <person name="Zauner S."/>
            <person name="Barry K."/>
            <person name="Bell C."/>
            <person name="Bharti A.K."/>
            <person name="Crow J.A."/>
            <person name="Grimwood J."/>
            <person name="Kramer R."/>
            <person name="Lindquist E."/>
            <person name="Lucas S."/>
            <person name="Salamov A."/>
            <person name="McFadden G.I."/>
            <person name="Lane C.E."/>
            <person name="Keeling P.J."/>
            <person name="Gray M.W."/>
            <person name="Grigoriev I.V."/>
            <person name="Archibald J.M."/>
        </authorList>
    </citation>
    <scope>NUCLEOTIDE SEQUENCE</scope>
    <source>
        <strain evidence="4">CCMP2712</strain>
    </source>
</reference>
<dbReference type="RefSeq" id="XP_005838489.1">
    <property type="nucleotide sequence ID" value="XM_005838432.1"/>
</dbReference>
<dbReference type="EnsemblProtists" id="EKX51509">
    <property type="protein sequence ID" value="EKX51509"/>
    <property type="gene ID" value="GUITHDRAFT_150925"/>
</dbReference>
<feature type="non-terminal residue" evidence="2">
    <location>
        <position position="82"/>
    </location>
</feature>
<evidence type="ECO:0000313" key="4">
    <source>
        <dbReference type="Proteomes" id="UP000011087"/>
    </source>
</evidence>
<evidence type="ECO:0000313" key="2">
    <source>
        <dbReference type="EMBL" id="EKX51509.1"/>
    </source>
</evidence>
<proteinExistence type="predicted"/>
<name>L1JT68_GUITC</name>